<dbReference type="InterPro" id="IPR002885">
    <property type="entry name" value="PPR_rpt"/>
</dbReference>
<evidence type="ECO:0000313" key="3">
    <source>
        <dbReference type="EMBL" id="CAK9174459.1"/>
    </source>
</evidence>
<dbReference type="Pfam" id="PF13041">
    <property type="entry name" value="PPR_2"/>
    <property type="match status" value="1"/>
</dbReference>
<sequence>MGSLKFQLAQMGFNQTRQVRKPQLSALKITCGLRNGPRGPLWRSRILSTEAIQTVQSLKLAKSPAKLEEVFNTRLSRLLKADLLDTFNELRRQNELDLALKVFGFLRKEVWYEPNLSLFSDMILMFGKNKQIRMVEGIFSELIKEGLKPDTRVYTELIGAYFKVEMIEKAMETYELMKASGCVPDRLTFAILLRSLEKGGKEELAATVKEDCTEYLDYPKKFLLEVARTYPNRRSLNLV</sequence>
<evidence type="ECO:0000313" key="4">
    <source>
        <dbReference type="Proteomes" id="UP001642360"/>
    </source>
</evidence>
<dbReference type="InterPro" id="IPR011990">
    <property type="entry name" value="TPR-like_helical_dom_sf"/>
</dbReference>
<dbReference type="EMBL" id="CAUOFW020006380">
    <property type="protein sequence ID" value="CAK9174459.1"/>
    <property type="molecule type" value="Genomic_DNA"/>
</dbReference>
<evidence type="ECO:0000256" key="1">
    <source>
        <dbReference type="ARBA" id="ARBA00022737"/>
    </source>
</evidence>
<reference evidence="3 4" key="1">
    <citation type="submission" date="2024-02" db="EMBL/GenBank/DDBJ databases">
        <authorList>
            <person name="Vignale AGUSTIN F."/>
            <person name="Sosa J E."/>
            <person name="Modenutti C."/>
        </authorList>
    </citation>
    <scope>NUCLEOTIDE SEQUENCE [LARGE SCALE GENOMIC DNA]</scope>
</reference>
<dbReference type="InterPro" id="IPR044190">
    <property type="entry name" value="THA8-like"/>
</dbReference>
<dbReference type="PROSITE" id="PS51375">
    <property type="entry name" value="PPR"/>
    <property type="match status" value="2"/>
</dbReference>
<gene>
    <name evidence="3" type="ORF">ILEXP_LOCUS44211</name>
</gene>
<keyword evidence="4" id="KW-1185">Reference proteome</keyword>
<dbReference type="PANTHER" id="PTHR47594">
    <property type="entry name" value="PPR CONTAINING PLANT-LIKE PROTEIN"/>
    <property type="match status" value="1"/>
</dbReference>
<feature type="repeat" description="PPR" evidence="2">
    <location>
        <begin position="115"/>
        <end position="149"/>
    </location>
</feature>
<keyword evidence="1" id="KW-0677">Repeat</keyword>
<comment type="caution">
    <text evidence="3">The sequence shown here is derived from an EMBL/GenBank/DDBJ whole genome shotgun (WGS) entry which is preliminary data.</text>
</comment>
<dbReference type="Pfam" id="PF01535">
    <property type="entry name" value="PPR"/>
    <property type="match status" value="1"/>
</dbReference>
<dbReference type="Proteomes" id="UP001642360">
    <property type="component" value="Unassembled WGS sequence"/>
</dbReference>
<dbReference type="Gene3D" id="1.25.40.10">
    <property type="entry name" value="Tetratricopeptide repeat domain"/>
    <property type="match status" value="1"/>
</dbReference>
<dbReference type="AlphaFoldDB" id="A0ABC8TY84"/>
<evidence type="ECO:0008006" key="5">
    <source>
        <dbReference type="Google" id="ProtNLM"/>
    </source>
</evidence>
<dbReference type="NCBIfam" id="TIGR00756">
    <property type="entry name" value="PPR"/>
    <property type="match status" value="1"/>
</dbReference>
<name>A0ABC8TY84_9AQUA</name>
<organism evidence="3 4">
    <name type="scientific">Ilex paraguariensis</name>
    <name type="common">yerba mate</name>
    <dbReference type="NCBI Taxonomy" id="185542"/>
    <lineage>
        <taxon>Eukaryota</taxon>
        <taxon>Viridiplantae</taxon>
        <taxon>Streptophyta</taxon>
        <taxon>Embryophyta</taxon>
        <taxon>Tracheophyta</taxon>
        <taxon>Spermatophyta</taxon>
        <taxon>Magnoliopsida</taxon>
        <taxon>eudicotyledons</taxon>
        <taxon>Gunneridae</taxon>
        <taxon>Pentapetalae</taxon>
        <taxon>asterids</taxon>
        <taxon>campanulids</taxon>
        <taxon>Aquifoliales</taxon>
        <taxon>Aquifoliaceae</taxon>
        <taxon>Ilex</taxon>
    </lineage>
</organism>
<dbReference type="PANTHER" id="PTHR47594:SF5">
    <property type="entry name" value="PENTACOTRIPEPTIDE-REPEAT REGION OF PRORP DOMAIN-CONTAINING PROTEIN"/>
    <property type="match status" value="1"/>
</dbReference>
<proteinExistence type="predicted"/>
<evidence type="ECO:0000256" key="2">
    <source>
        <dbReference type="PROSITE-ProRule" id="PRU00708"/>
    </source>
</evidence>
<feature type="repeat" description="PPR" evidence="2">
    <location>
        <begin position="150"/>
        <end position="184"/>
    </location>
</feature>
<accession>A0ABC8TY84</accession>
<protein>
    <recommendedName>
        <fullName evidence="5">Pentatricopeptide repeat-containing protein</fullName>
    </recommendedName>
</protein>